<dbReference type="PANTHER" id="PTHR21022">
    <property type="entry name" value="PREPHENATE DEHYDRATASE P PROTEIN"/>
    <property type="match status" value="1"/>
</dbReference>
<dbReference type="InterPro" id="IPR036263">
    <property type="entry name" value="Chorismate_II_sf"/>
</dbReference>
<dbReference type="EC" id="4.2.1.51" evidence="6"/>
<dbReference type="InterPro" id="IPR008242">
    <property type="entry name" value="Chor_mutase/pphenate_deHydtase"/>
</dbReference>
<protein>
    <recommendedName>
        <fullName evidence="7">Bifunctional chorismate mutase/prephenate dehydratase</fullName>
        <ecNumber evidence="6">4.2.1.51</ecNumber>
    </recommendedName>
    <alternativeName>
        <fullName evidence="17">Chorismate mutase-prephenate dehydratase</fullName>
    </alternativeName>
    <alternativeName>
        <fullName evidence="8">Prephenate dehydratase</fullName>
    </alternativeName>
    <alternativeName>
        <fullName evidence="16">p-protein</fullName>
    </alternativeName>
</protein>
<dbReference type="SUPFAM" id="SSF53850">
    <property type="entry name" value="Periplasmic binding protein-like II"/>
    <property type="match status" value="1"/>
</dbReference>
<dbReference type="PIRSF" id="PIRSF001500">
    <property type="entry name" value="Chor_mut_pdt_Ppr"/>
    <property type="match status" value="1"/>
</dbReference>
<keyword evidence="9" id="KW-0963">Cytoplasm</keyword>
<dbReference type="SMART" id="SM00830">
    <property type="entry name" value="CM_2"/>
    <property type="match status" value="1"/>
</dbReference>
<organism evidence="23 24">
    <name type="scientific">Anaerostipes hadrus</name>
    <dbReference type="NCBI Taxonomy" id="649756"/>
    <lineage>
        <taxon>Bacteria</taxon>
        <taxon>Bacillati</taxon>
        <taxon>Bacillota</taxon>
        <taxon>Clostridia</taxon>
        <taxon>Lachnospirales</taxon>
        <taxon>Lachnospiraceae</taxon>
        <taxon>Anaerostipes</taxon>
    </lineage>
</organism>
<name>A0A173RP85_ANAHA</name>
<keyword evidence="13" id="KW-0413">Isomerase</keyword>
<dbReference type="InterPro" id="IPR045865">
    <property type="entry name" value="ACT-like_dom_sf"/>
</dbReference>
<dbReference type="PROSITE" id="PS51171">
    <property type="entry name" value="PREPHENATE_DEHYDR_3"/>
    <property type="match status" value="1"/>
</dbReference>
<proteinExistence type="predicted"/>
<keyword evidence="15" id="KW-0511">Multifunctional enzyme</keyword>
<dbReference type="AlphaFoldDB" id="A0A173RP85"/>
<feature type="domain" description="Chorismate mutase" evidence="20">
    <location>
        <begin position="1"/>
        <end position="88"/>
    </location>
</feature>
<dbReference type="RefSeq" id="WP_055072371.1">
    <property type="nucleotide sequence ID" value="NZ_CYXY01000003.1"/>
</dbReference>
<comment type="catalytic activity">
    <reaction evidence="18">
        <text>prephenate + H(+) = 3-phenylpyruvate + CO2 + H2O</text>
        <dbReference type="Rhea" id="RHEA:21648"/>
        <dbReference type="ChEBI" id="CHEBI:15377"/>
        <dbReference type="ChEBI" id="CHEBI:15378"/>
        <dbReference type="ChEBI" id="CHEBI:16526"/>
        <dbReference type="ChEBI" id="CHEBI:18005"/>
        <dbReference type="ChEBI" id="CHEBI:29934"/>
        <dbReference type="EC" id="4.2.1.51"/>
    </reaction>
</comment>
<keyword evidence="10" id="KW-0028">Amino-acid biosynthesis</keyword>
<dbReference type="CDD" id="cd04905">
    <property type="entry name" value="ACT_CM-PDT"/>
    <property type="match status" value="1"/>
</dbReference>
<reference evidence="23 24" key="1">
    <citation type="submission" date="2015-09" db="EMBL/GenBank/DDBJ databases">
        <authorList>
            <consortium name="Pathogen Informatics"/>
        </authorList>
    </citation>
    <scope>NUCLEOTIDE SEQUENCE [LARGE SCALE GENOMIC DNA]</scope>
    <source>
        <strain evidence="23 24">2789STDY5834959</strain>
    </source>
</reference>
<evidence type="ECO:0000313" key="24">
    <source>
        <dbReference type="Proteomes" id="UP000095553"/>
    </source>
</evidence>
<evidence type="ECO:0000256" key="4">
    <source>
        <dbReference type="ARBA" id="ARBA00004741"/>
    </source>
</evidence>
<evidence type="ECO:0000259" key="22">
    <source>
        <dbReference type="PROSITE" id="PS51671"/>
    </source>
</evidence>
<dbReference type="InterPro" id="IPR002912">
    <property type="entry name" value="ACT_dom"/>
</dbReference>
<dbReference type="UniPathway" id="UPA00120">
    <property type="reaction ID" value="UER00203"/>
</dbReference>
<dbReference type="Proteomes" id="UP000095553">
    <property type="component" value="Unassembled WGS sequence"/>
</dbReference>
<comment type="subcellular location">
    <subcellularLocation>
        <location evidence="3">Cytoplasm</location>
    </subcellularLocation>
</comment>
<dbReference type="UniPathway" id="UPA00121">
    <property type="reaction ID" value="UER00345"/>
</dbReference>
<keyword evidence="14" id="KW-0456">Lyase</keyword>
<dbReference type="GO" id="GO:0004106">
    <property type="term" value="F:chorismate mutase activity"/>
    <property type="evidence" value="ECO:0007669"/>
    <property type="project" value="UniProtKB-EC"/>
</dbReference>
<comment type="pathway">
    <text evidence="5">Metabolic intermediate biosynthesis; prephenate biosynthesis; prephenate from chorismate: step 1/1.</text>
</comment>
<dbReference type="Gene3D" id="3.40.190.10">
    <property type="entry name" value="Periplasmic binding protein-like II"/>
    <property type="match status" value="2"/>
</dbReference>
<comment type="pathway">
    <text evidence="4">Amino-acid biosynthesis; L-phenylalanine biosynthesis; phenylpyruvate from prephenate: step 1/1.</text>
</comment>
<dbReference type="SUPFAM" id="SSF48600">
    <property type="entry name" value="Chorismate mutase II"/>
    <property type="match status" value="1"/>
</dbReference>
<dbReference type="InterPro" id="IPR018528">
    <property type="entry name" value="Preph_deHydtase_CS"/>
</dbReference>
<evidence type="ECO:0000256" key="16">
    <source>
        <dbReference type="ARBA" id="ARBA00031175"/>
    </source>
</evidence>
<dbReference type="GO" id="GO:0046417">
    <property type="term" value="P:chorismate metabolic process"/>
    <property type="evidence" value="ECO:0007669"/>
    <property type="project" value="InterPro"/>
</dbReference>
<evidence type="ECO:0000256" key="10">
    <source>
        <dbReference type="ARBA" id="ARBA00022605"/>
    </source>
</evidence>
<evidence type="ECO:0000256" key="11">
    <source>
        <dbReference type="ARBA" id="ARBA00023141"/>
    </source>
</evidence>
<keyword evidence="11" id="KW-0057">Aromatic amino acid biosynthesis</keyword>
<gene>
    <name evidence="23" type="primary">pheA</name>
    <name evidence="23" type="ORF">ERS852571_00621</name>
</gene>
<accession>A0A173RP85</accession>
<comment type="catalytic activity">
    <reaction evidence="1">
        <text>chorismate = prephenate</text>
        <dbReference type="Rhea" id="RHEA:13897"/>
        <dbReference type="ChEBI" id="CHEBI:29748"/>
        <dbReference type="ChEBI" id="CHEBI:29934"/>
        <dbReference type="EC" id="5.4.99.5"/>
    </reaction>
</comment>
<dbReference type="EMBL" id="CYXY01000003">
    <property type="protein sequence ID" value="CUM79577.1"/>
    <property type="molecule type" value="Genomic_DNA"/>
</dbReference>
<feature type="site" description="Essential for prephenate dehydratase activity" evidence="19">
    <location>
        <position position="282"/>
    </location>
</feature>
<dbReference type="GO" id="GO:0005737">
    <property type="term" value="C:cytoplasm"/>
    <property type="evidence" value="ECO:0007669"/>
    <property type="project" value="UniProtKB-SubCell"/>
</dbReference>
<dbReference type="PROSITE" id="PS51168">
    <property type="entry name" value="CHORISMATE_MUT_2"/>
    <property type="match status" value="1"/>
</dbReference>
<dbReference type="Pfam" id="PF01817">
    <property type="entry name" value="CM_2"/>
    <property type="match status" value="1"/>
</dbReference>
<evidence type="ECO:0000256" key="2">
    <source>
        <dbReference type="ARBA" id="ARBA00002364"/>
    </source>
</evidence>
<dbReference type="SUPFAM" id="SSF55021">
    <property type="entry name" value="ACT-like"/>
    <property type="match status" value="1"/>
</dbReference>
<dbReference type="CDD" id="cd13631">
    <property type="entry name" value="PBP2_Ct-PDT_like"/>
    <property type="match status" value="1"/>
</dbReference>
<evidence type="ECO:0000256" key="6">
    <source>
        <dbReference type="ARBA" id="ARBA00013147"/>
    </source>
</evidence>
<evidence type="ECO:0000256" key="18">
    <source>
        <dbReference type="ARBA" id="ARBA00047848"/>
    </source>
</evidence>
<evidence type="ECO:0000313" key="23">
    <source>
        <dbReference type="EMBL" id="CUM79577.1"/>
    </source>
</evidence>
<dbReference type="GO" id="GO:0004664">
    <property type="term" value="F:prephenate dehydratase activity"/>
    <property type="evidence" value="ECO:0007669"/>
    <property type="project" value="UniProtKB-EC"/>
</dbReference>
<dbReference type="Gene3D" id="1.20.59.10">
    <property type="entry name" value="Chorismate mutase"/>
    <property type="match status" value="1"/>
</dbReference>
<dbReference type="InterPro" id="IPR002701">
    <property type="entry name" value="CM_II_prokaryot"/>
</dbReference>
<evidence type="ECO:0000259" key="21">
    <source>
        <dbReference type="PROSITE" id="PS51171"/>
    </source>
</evidence>
<evidence type="ECO:0000256" key="9">
    <source>
        <dbReference type="ARBA" id="ARBA00022490"/>
    </source>
</evidence>
<dbReference type="PROSITE" id="PS51671">
    <property type="entry name" value="ACT"/>
    <property type="match status" value="1"/>
</dbReference>
<dbReference type="PANTHER" id="PTHR21022:SF19">
    <property type="entry name" value="PREPHENATE DEHYDRATASE-RELATED"/>
    <property type="match status" value="1"/>
</dbReference>
<feature type="domain" description="Prephenate dehydratase" evidence="21">
    <location>
        <begin position="112"/>
        <end position="289"/>
    </location>
</feature>
<dbReference type="InterPro" id="IPR036979">
    <property type="entry name" value="CM_dom_sf"/>
</dbReference>
<dbReference type="GO" id="GO:0009094">
    <property type="term" value="P:L-phenylalanine biosynthetic process"/>
    <property type="evidence" value="ECO:0007669"/>
    <property type="project" value="UniProtKB-UniPathway"/>
</dbReference>
<evidence type="ECO:0000256" key="7">
    <source>
        <dbReference type="ARBA" id="ARBA00014401"/>
    </source>
</evidence>
<dbReference type="InterPro" id="IPR001086">
    <property type="entry name" value="Preph_deHydtase"/>
</dbReference>
<evidence type="ECO:0000256" key="14">
    <source>
        <dbReference type="ARBA" id="ARBA00023239"/>
    </source>
</evidence>
<keyword evidence="12" id="KW-0584">Phenylalanine biosynthesis</keyword>
<evidence type="ECO:0000256" key="17">
    <source>
        <dbReference type="ARBA" id="ARBA00031520"/>
    </source>
</evidence>
<evidence type="ECO:0000256" key="3">
    <source>
        <dbReference type="ARBA" id="ARBA00004496"/>
    </source>
</evidence>
<evidence type="ECO:0000256" key="19">
    <source>
        <dbReference type="PIRSR" id="PIRSR001500-2"/>
    </source>
</evidence>
<evidence type="ECO:0000256" key="1">
    <source>
        <dbReference type="ARBA" id="ARBA00000824"/>
    </source>
</evidence>
<evidence type="ECO:0000256" key="5">
    <source>
        <dbReference type="ARBA" id="ARBA00004817"/>
    </source>
</evidence>
<comment type="function">
    <text evidence="2">Catalyzes the Claisen rearrangement of chorismate to prephenate and the decarboxylation/dehydration of prephenate to phenylpyruvate.</text>
</comment>
<dbReference type="PROSITE" id="PS00857">
    <property type="entry name" value="PREPHENATE_DEHYDR_1"/>
    <property type="match status" value="1"/>
</dbReference>
<sequence>MRDLTEIRQQIDQIDQKMLALFKERMGCSVEVAEYKRGTGKAIYDPVRERQKIDALTKDEDELIIKKSVEEMFLQMMSISRRYQYSLLSQEDAYIDQTFEEVEALDINEDTKVVYQGIPGAYQEQAMVQYFGEDVKNFSVPEFKDVVKTLDRGEADYGVLPIENTSAGTVSGIYDMILDYDICVVGEESVDVRHVLAAIPGTSLDKIEKVYSHPQGLMQCKGFLDEHPDWDQVKVTNTAISAKKVADDNKPVKAAICSERAAKMYGLEILKREVNDEGNNTTRFVIMSKKKQYRKDAGKVSISFSVPHESGSLYNILTHFMFNNVSMSNIESRPLPGRKWEYGFYVDVIGNLDDPAIRNSLAGIKEETKDFKILGNF</sequence>
<evidence type="ECO:0000256" key="15">
    <source>
        <dbReference type="ARBA" id="ARBA00023268"/>
    </source>
</evidence>
<evidence type="ECO:0000256" key="12">
    <source>
        <dbReference type="ARBA" id="ARBA00023222"/>
    </source>
</evidence>
<evidence type="ECO:0000256" key="8">
    <source>
        <dbReference type="ARBA" id="ARBA00021872"/>
    </source>
</evidence>
<dbReference type="Pfam" id="PF00800">
    <property type="entry name" value="PDT"/>
    <property type="match status" value="1"/>
</dbReference>
<dbReference type="Gene3D" id="3.30.70.260">
    <property type="match status" value="1"/>
</dbReference>
<evidence type="ECO:0000256" key="13">
    <source>
        <dbReference type="ARBA" id="ARBA00023235"/>
    </source>
</evidence>
<feature type="domain" description="ACT" evidence="22">
    <location>
        <begin position="301"/>
        <end position="377"/>
    </location>
</feature>
<evidence type="ECO:0000259" key="20">
    <source>
        <dbReference type="PROSITE" id="PS51168"/>
    </source>
</evidence>